<dbReference type="SUPFAM" id="SSF49742">
    <property type="entry name" value="PHM/PNGase F"/>
    <property type="match status" value="2"/>
</dbReference>
<dbReference type="Pfam" id="PF03712">
    <property type="entry name" value="Cu2_monoox_C"/>
    <property type="match status" value="1"/>
</dbReference>
<dbReference type="Proteomes" id="UP000440224">
    <property type="component" value="Unassembled WGS sequence"/>
</dbReference>
<gene>
    <name evidence="4" type="ORF">GF068_28555</name>
</gene>
<name>A0A6N7PZC7_9BACT</name>
<dbReference type="InterPro" id="IPR014784">
    <property type="entry name" value="Cu2_ascorb_mOase-like_C"/>
</dbReference>
<dbReference type="InterPro" id="IPR008977">
    <property type="entry name" value="PHM/PNGase_F_dom_sf"/>
</dbReference>
<feature type="region of interest" description="Disordered" evidence="2">
    <location>
        <begin position="59"/>
        <end position="118"/>
    </location>
</feature>
<comment type="caution">
    <text evidence="4">The sequence shown here is derived from an EMBL/GenBank/DDBJ whole genome shotgun (WGS) entry which is preliminary data.</text>
</comment>
<dbReference type="Gene3D" id="2.60.120.230">
    <property type="match status" value="1"/>
</dbReference>
<evidence type="ECO:0000313" key="5">
    <source>
        <dbReference type="Proteomes" id="UP000440224"/>
    </source>
</evidence>
<dbReference type="OrthoDB" id="258766at2"/>
<dbReference type="EMBL" id="WJIE01000009">
    <property type="protein sequence ID" value="MRG95840.1"/>
    <property type="molecule type" value="Genomic_DNA"/>
</dbReference>
<protein>
    <recommendedName>
        <fullName evidence="3">Copper type II ascorbate-dependent monooxygenase C-terminal domain-containing protein</fullName>
    </recommendedName>
</protein>
<evidence type="ECO:0000313" key="4">
    <source>
        <dbReference type="EMBL" id="MRG95840.1"/>
    </source>
</evidence>
<dbReference type="InterPro" id="IPR024548">
    <property type="entry name" value="Cu2_monoox_C"/>
</dbReference>
<dbReference type="InterPro" id="IPR000945">
    <property type="entry name" value="DBH-like"/>
</dbReference>
<dbReference type="Gene3D" id="2.60.120.310">
    <property type="entry name" value="Copper type II, ascorbate-dependent monooxygenase, N-terminal domain"/>
    <property type="match status" value="1"/>
</dbReference>
<feature type="domain" description="Copper type II ascorbate-dependent monooxygenase C-terminal" evidence="3">
    <location>
        <begin position="475"/>
        <end position="575"/>
    </location>
</feature>
<dbReference type="PANTHER" id="PTHR10157">
    <property type="entry name" value="DOPAMINE BETA HYDROXYLASE RELATED"/>
    <property type="match status" value="1"/>
</dbReference>
<keyword evidence="5" id="KW-1185">Reference proteome</keyword>
<dbReference type="PANTHER" id="PTHR10157:SF23">
    <property type="entry name" value="MOXD1 HOMOLOG 1"/>
    <property type="match status" value="1"/>
</dbReference>
<sequence>MDGRARGAREGRGKTLRARVCLRLLERRLLRDLAGDAKSPRRGGVCALRGWLGRLVPRDGGQGDEAARADRGRVGRGGSLARQAEGAREDAEANALAPPGDRSPPRRTRDDGRAGREGARFLERPLTFSFYETRRAGVCCGMRTCSLLAIPLSMGLFAVLAAACGGGGGAGTSGEIPPDATIPVLDPTCGVEVIVSQTPTYAEDVAPILMKNCANCHVEGGIAPFPLLTFEQASPLAGLIADRTTAREMPPFNPNNCGHCNKFQDARWLTTKEIATISAWAEGGAPPGDLAKAPPPPEPPKGLTDTNLTIDTGVTYTPDGSKIDDYRCFVVDPGIPTDKFLTAYEVLPGDPRVVHHVIAFALDTAEAEAQAEALDAAEPGPGYTCYGGSGVSASRFVVGWAPGGGPTRYPAGTGLRLPGGRKMVVQVHYNLAGGAFPDQTRIATVVADSVDKEASIQRVAANGINLPPGQPMTAVTNEETIPAQIPEVTVWGVAPHMHGAGKTMYVENELDGQKQCLVEVSNWDFHWQSFSMYETPPKVKGGSTTRITCGYDTTGRDTVTTQGEGTEDEMCIAFFYITL</sequence>
<dbReference type="GO" id="GO:0004500">
    <property type="term" value="F:dopamine beta-monooxygenase activity"/>
    <property type="evidence" value="ECO:0007669"/>
    <property type="project" value="InterPro"/>
</dbReference>
<feature type="region of interest" description="Disordered" evidence="2">
    <location>
        <begin position="285"/>
        <end position="305"/>
    </location>
</feature>
<feature type="compositionally biased region" description="Basic and acidic residues" evidence="2">
    <location>
        <begin position="103"/>
        <end position="118"/>
    </location>
</feature>
<evidence type="ECO:0000256" key="2">
    <source>
        <dbReference type="SAM" id="MobiDB-lite"/>
    </source>
</evidence>
<organism evidence="4 5">
    <name type="scientific">Polyangium spumosum</name>
    <dbReference type="NCBI Taxonomy" id="889282"/>
    <lineage>
        <taxon>Bacteria</taxon>
        <taxon>Pseudomonadati</taxon>
        <taxon>Myxococcota</taxon>
        <taxon>Polyangia</taxon>
        <taxon>Polyangiales</taxon>
        <taxon>Polyangiaceae</taxon>
        <taxon>Polyangium</taxon>
    </lineage>
</organism>
<proteinExistence type="predicted"/>
<dbReference type="GO" id="GO:0005507">
    <property type="term" value="F:copper ion binding"/>
    <property type="evidence" value="ECO:0007669"/>
    <property type="project" value="InterPro"/>
</dbReference>
<evidence type="ECO:0000256" key="1">
    <source>
        <dbReference type="ARBA" id="ARBA00023157"/>
    </source>
</evidence>
<accession>A0A6N7PZC7</accession>
<dbReference type="AlphaFoldDB" id="A0A6N7PZC7"/>
<dbReference type="InterPro" id="IPR036939">
    <property type="entry name" value="Cu2_ascorb_mOase_N_sf"/>
</dbReference>
<keyword evidence="1" id="KW-1015">Disulfide bond</keyword>
<reference evidence="4 5" key="1">
    <citation type="submission" date="2019-10" db="EMBL/GenBank/DDBJ databases">
        <title>A soil myxobacterium in the family Polyangiaceae.</title>
        <authorList>
            <person name="Li Y."/>
            <person name="Wang J."/>
        </authorList>
    </citation>
    <scope>NUCLEOTIDE SEQUENCE [LARGE SCALE GENOMIC DNA]</scope>
    <source>
        <strain evidence="4 5">DSM 14734</strain>
    </source>
</reference>
<evidence type="ECO:0000259" key="3">
    <source>
        <dbReference type="Pfam" id="PF03712"/>
    </source>
</evidence>